<protein>
    <recommendedName>
        <fullName evidence="2 6">Autophagy-related protein 17</fullName>
    </recommendedName>
</protein>
<dbReference type="InterPro" id="IPR045326">
    <property type="entry name" value="ATG17-like_dom"/>
</dbReference>
<name>A0A2T2P4B1_CORCC</name>
<evidence type="ECO:0000256" key="3">
    <source>
        <dbReference type="ARBA" id="ARBA00022490"/>
    </source>
</evidence>
<feature type="compositionally biased region" description="Acidic residues" evidence="8">
    <location>
        <begin position="457"/>
        <end position="467"/>
    </location>
</feature>
<evidence type="ECO:0000256" key="2">
    <source>
        <dbReference type="ARBA" id="ARBA00013806"/>
    </source>
</evidence>
<keyword evidence="7" id="KW-0175">Coiled coil</keyword>
<organism evidence="10 11">
    <name type="scientific">Corynespora cassiicola Philippines</name>
    <dbReference type="NCBI Taxonomy" id="1448308"/>
    <lineage>
        <taxon>Eukaryota</taxon>
        <taxon>Fungi</taxon>
        <taxon>Dikarya</taxon>
        <taxon>Ascomycota</taxon>
        <taxon>Pezizomycotina</taxon>
        <taxon>Dothideomycetes</taxon>
        <taxon>Pleosporomycetidae</taxon>
        <taxon>Pleosporales</taxon>
        <taxon>Corynesporascaceae</taxon>
        <taxon>Corynespora</taxon>
    </lineage>
</organism>
<dbReference type="PANTHER" id="PTHR28005:SF1">
    <property type="entry name" value="AUTOPHAGY-RELATED PROTEIN 17"/>
    <property type="match status" value="1"/>
</dbReference>
<keyword evidence="5" id="KW-0472">Membrane</keyword>
<evidence type="ECO:0000259" key="9">
    <source>
        <dbReference type="Pfam" id="PF04108"/>
    </source>
</evidence>
<comment type="subcellular location">
    <subcellularLocation>
        <location evidence="6">Cytoplasm</location>
    </subcellularLocation>
    <subcellularLocation>
        <location evidence="6">Preautophagosomal structure membrane</location>
        <topology evidence="6">Peripheral membrane protein</topology>
    </subcellularLocation>
</comment>
<keyword evidence="3 6" id="KW-0963">Cytoplasm</keyword>
<evidence type="ECO:0000256" key="6">
    <source>
        <dbReference type="RuleBase" id="RU368080"/>
    </source>
</evidence>
<keyword evidence="11" id="KW-1185">Reference proteome</keyword>
<accession>A0A2T2P4B1</accession>
<dbReference type="PANTHER" id="PTHR28005">
    <property type="entry name" value="AUTOPHAGY-RELATED PROTEIN 17"/>
    <property type="match status" value="1"/>
</dbReference>
<feature type="compositionally biased region" description="Low complexity" evidence="8">
    <location>
        <begin position="1"/>
        <end position="18"/>
    </location>
</feature>
<dbReference type="Proteomes" id="UP000240883">
    <property type="component" value="Unassembled WGS sequence"/>
</dbReference>
<evidence type="ECO:0000256" key="5">
    <source>
        <dbReference type="ARBA" id="ARBA00023136"/>
    </source>
</evidence>
<dbReference type="STRING" id="1448308.A0A2T2P4B1"/>
<comment type="similarity">
    <text evidence="1 6">Belongs to the ATG17 family.</text>
</comment>
<comment type="function">
    <text evidence="6">Autophagy-specific protein that functions in response to autophagy-inducing signals as a scaffold to recruit other ATG proteins to organize preautophagosomal structure (PAS) formation. Modulates the timing and magnitude of the autophagy response, such as the size of the sequestering vesicles. Plays particularly a role in pexophagy and nucleophagy.</text>
</comment>
<dbReference type="GO" id="GO:0034045">
    <property type="term" value="C:phagophore assembly site membrane"/>
    <property type="evidence" value="ECO:0007669"/>
    <property type="project" value="UniProtKB-SubCell"/>
</dbReference>
<dbReference type="GO" id="GO:0034727">
    <property type="term" value="P:piecemeal microautophagy of the nucleus"/>
    <property type="evidence" value="ECO:0007669"/>
    <property type="project" value="TreeGrafter"/>
</dbReference>
<gene>
    <name evidence="10" type="ORF">BS50DRAFT_569954</name>
</gene>
<dbReference type="OrthoDB" id="1937984at2759"/>
<evidence type="ECO:0000256" key="7">
    <source>
        <dbReference type="SAM" id="Coils"/>
    </source>
</evidence>
<feature type="region of interest" description="Disordered" evidence="8">
    <location>
        <begin position="1"/>
        <end position="23"/>
    </location>
</feature>
<feature type="region of interest" description="Disordered" evidence="8">
    <location>
        <begin position="457"/>
        <end position="478"/>
    </location>
</feature>
<dbReference type="GO" id="GO:0060090">
    <property type="term" value="F:molecular adaptor activity"/>
    <property type="evidence" value="ECO:0007669"/>
    <property type="project" value="TreeGrafter"/>
</dbReference>
<evidence type="ECO:0000256" key="4">
    <source>
        <dbReference type="ARBA" id="ARBA00023006"/>
    </source>
</evidence>
<dbReference type="GO" id="GO:1990316">
    <property type="term" value="C:Atg1/ULK1 kinase complex"/>
    <property type="evidence" value="ECO:0007669"/>
    <property type="project" value="TreeGrafter"/>
</dbReference>
<evidence type="ECO:0000313" key="11">
    <source>
        <dbReference type="Proteomes" id="UP000240883"/>
    </source>
</evidence>
<dbReference type="GO" id="GO:0030295">
    <property type="term" value="F:protein kinase activator activity"/>
    <property type="evidence" value="ECO:0007669"/>
    <property type="project" value="TreeGrafter"/>
</dbReference>
<dbReference type="InterPro" id="IPR007240">
    <property type="entry name" value="Atg17"/>
</dbReference>
<dbReference type="GO" id="GO:0000045">
    <property type="term" value="P:autophagosome assembly"/>
    <property type="evidence" value="ECO:0007669"/>
    <property type="project" value="TreeGrafter"/>
</dbReference>
<dbReference type="Pfam" id="PF04108">
    <property type="entry name" value="ATG17_like"/>
    <property type="match status" value="1"/>
</dbReference>
<feature type="domain" description="Autophagy protein ATG17-like" evidence="9">
    <location>
        <begin position="41"/>
        <end position="433"/>
    </location>
</feature>
<sequence>MASPASPASSASSASPRPSFDHARPQTLEDLVNHFVASKRSLNSQTVLWRANDIVTSARELLEENAILAAKNASIRNIVDEQIDTFEALRRGIRVIEDEVDAEFKQLLHDLDTSFAGLQSTFDVLRETPIEAVLQPAGTPQKHLYDFIDSATVTNLKDSLRACIDRYNHAHHVFGESTDAFDTALDNLHSSIENVPITPATASNPSPIPSLYHDLEGHAKEAAQAFQSLVRHYDLCVTALQHTEGGSAAATQATGDAPGPSGDDFAIPPEPISEEERQEMLAVLQKDAAEVEHVVTEIRERGSEMTFLLSQIENHISHLRNEASALDSILRMIARVSIEVKSHINSTRSFHASWLEDTRPTLLNGIEEWENQRDFYERFDLAYAELLVEISARRRRHEKAKRRAEEAQKELDRLYSEDSRAREHFTVQQGDFLPRDIWPGLEDPPRRYQVQVVGIEPGEEAEDEETNPETGVQSIPQLGRGVVDRALNRVKRRM</sequence>
<dbReference type="GO" id="GO:0000422">
    <property type="term" value="P:autophagy of mitochondrion"/>
    <property type="evidence" value="ECO:0007669"/>
    <property type="project" value="TreeGrafter"/>
</dbReference>
<keyword evidence="4 6" id="KW-0072">Autophagy</keyword>
<evidence type="ECO:0000256" key="1">
    <source>
        <dbReference type="ARBA" id="ARBA00006259"/>
    </source>
</evidence>
<reference evidence="10 11" key="1">
    <citation type="journal article" date="2018" name="Front. Microbiol.">
        <title>Genome-Wide Analysis of Corynespora cassiicola Leaf Fall Disease Putative Effectors.</title>
        <authorList>
            <person name="Lopez D."/>
            <person name="Ribeiro S."/>
            <person name="Label P."/>
            <person name="Fumanal B."/>
            <person name="Venisse J.S."/>
            <person name="Kohler A."/>
            <person name="de Oliveira R.R."/>
            <person name="Labutti K."/>
            <person name="Lipzen A."/>
            <person name="Lail K."/>
            <person name="Bauer D."/>
            <person name="Ohm R.A."/>
            <person name="Barry K.W."/>
            <person name="Spatafora J."/>
            <person name="Grigoriev I.V."/>
            <person name="Martin F.M."/>
            <person name="Pujade-Renaud V."/>
        </authorList>
    </citation>
    <scope>NUCLEOTIDE SEQUENCE [LARGE SCALE GENOMIC DNA]</scope>
    <source>
        <strain evidence="10 11">Philippines</strain>
    </source>
</reference>
<proteinExistence type="inferred from homology"/>
<dbReference type="EMBL" id="KZ678130">
    <property type="protein sequence ID" value="PSN72469.1"/>
    <property type="molecule type" value="Genomic_DNA"/>
</dbReference>
<dbReference type="AlphaFoldDB" id="A0A2T2P4B1"/>
<feature type="coiled-coil region" evidence="7">
    <location>
        <begin position="387"/>
        <end position="424"/>
    </location>
</feature>
<evidence type="ECO:0000256" key="8">
    <source>
        <dbReference type="SAM" id="MobiDB-lite"/>
    </source>
</evidence>
<evidence type="ECO:0000313" key="10">
    <source>
        <dbReference type="EMBL" id="PSN72469.1"/>
    </source>
</evidence>